<dbReference type="AlphaFoldDB" id="A0A2A2JQX6"/>
<comment type="caution">
    <text evidence="2">The sequence shown here is derived from an EMBL/GenBank/DDBJ whole genome shotgun (WGS) entry which is preliminary data.</text>
</comment>
<organism evidence="2 3">
    <name type="scientific">Diploscapter pachys</name>
    <dbReference type="NCBI Taxonomy" id="2018661"/>
    <lineage>
        <taxon>Eukaryota</taxon>
        <taxon>Metazoa</taxon>
        <taxon>Ecdysozoa</taxon>
        <taxon>Nematoda</taxon>
        <taxon>Chromadorea</taxon>
        <taxon>Rhabditida</taxon>
        <taxon>Rhabditina</taxon>
        <taxon>Rhabditomorpha</taxon>
        <taxon>Rhabditoidea</taxon>
        <taxon>Rhabditidae</taxon>
        <taxon>Diploscapter</taxon>
    </lineage>
</organism>
<accession>A0A2A2JQX6</accession>
<sequence>MWTVDEGLRRPISASPFSILSSLSVMESTGGIVDWNSTLKPAEIATRKEMKAKRGKTIRTRTVQLSVITAIPTSANPSSAKTDDNERNIGEDHILMLQRSEIIEKNADRKKLERKRKNKMNEKKEEIEWAGHMVRRKESEERKKEYKDTLSLSQNRDGEEEKM</sequence>
<name>A0A2A2JQX6_9BILA</name>
<feature type="compositionally biased region" description="Basic and acidic residues" evidence="1">
    <location>
        <begin position="136"/>
        <end position="148"/>
    </location>
</feature>
<feature type="region of interest" description="Disordered" evidence="1">
    <location>
        <begin position="132"/>
        <end position="163"/>
    </location>
</feature>
<reference evidence="2 3" key="1">
    <citation type="journal article" date="2017" name="Curr. Biol.">
        <title>Genome architecture and evolution of a unichromosomal asexual nematode.</title>
        <authorList>
            <person name="Fradin H."/>
            <person name="Zegar C."/>
            <person name="Gutwein M."/>
            <person name="Lucas J."/>
            <person name="Kovtun M."/>
            <person name="Corcoran D."/>
            <person name="Baugh L.R."/>
            <person name="Kiontke K."/>
            <person name="Gunsalus K."/>
            <person name="Fitch D.H."/>
            <person name="Piano F."/>
        </authorList>
    </citation>
    <scope>NUCLEOTIDE SEQUENCE [LARGE SCALE GENOMIC DNA]</scope>
    <source>
        <strain evidence="2">PF1309</strain>
    </source>
</reference>
<protein>
    <submittedName>
        <fullName evidence="2">Uncharacterized protein</fullName>
    </submittedName>
</protein>
<dbReference type="Proteomes" id="UP000218231">
    <property type="component" value="Unassembled WGS sequence"/>
</dbReference>
<evidence type="ECO:0000313" key="3">
    <source>
        <dbReference type="Proteomes" id="UP000218231"/>
    </source>
</evidence>
<dbReference type="EMBL" id="LIAE01010275">
    <property type="protein sequence ID" value="PAV64154.1"/>
    <property type="molecule type" value="Genomic_DNA"/>
</dbReference>
<evidence type="ECO:0000313" key="2">
    <source>
        <dbReference type="EMBL" id="PAV64154.1"/>
    </source>
</evidence>
<keyword evidence="3" id="KW-1185">Reference proteome</keyword>
<gene>
    <name evidence="2" type="ORF">WR25_01491</name>
</gene>
<proteinExistence type="predicted"/>
<evidence type="ECO:0000256" key="1">
    <source>
        <dbReference type="SAM" id="MobiDB-lite"/>
    </source>
</evidence>